<gene>
    <name evidence="3" type="ORF">SeMB42_g07135</name>
</gene>
<comment type="similarity">
    <text evidence="1">Belongs to the ATP-dependent AMP-binding enzyme family.</text>
</comment>
<dbReference type="InterPro" id="IPR025110">
    <property type="entry name" value="AMP-bd_C"/>
</dbReference>
<keyword evidence="4" id="KW-1185">Reference proteome</keyword>
<accession>A0A507C877</accession>
<proteinExistence type="inferred from homology"/>
<dbReference type="Proteomes" id="UP000317494">
    <property type="component" value="Unassembled WGS sequence"/>
</dbReference>
<protein>
    <recommendedName>
        <fullName evidence="2">AMP-binding enzyme C-terminal domain-containing protein</fullName>
    </recommendedName>
</protein>
<dbReference type="PANTHER" id="PTHR43201:SF8">
    <property type="entry name" value="ACYL-COA SYNTHETASE FAMILY MEMBER 3"/>
    <property type="match status" value="1"/>
</dbReference>
<feature type="non-terminal residue" evidence="3">
    <location>
        <position position="1"/>
    </location>
</feature>
<dbReference type="Gene3D" id="3.30.300.30">
    <property type="match status" value="1"/>
</dbReference>
<evidence type="ECO:0000313" key="4">
    <source>
        <dbReference type="Proteomes" id="UP000317494"/>
    </source>
</evidence>
<name>A0A507C877_9FUNG</name>
<dbReference type="SUPFAM" id="SSF56801">
    <property type="entry name" value="Acetyl-CoA synthetase-like"/>
    <property type="match status" value="1"/>
</dbReference>
<dbReference type="STRING" id="286115.A0A507C877"/>
<feature type="domain" description="AMP-binding enzyme C-terminal" evidence="2">
    <location>
        <begin position="10"/>
        <end position="73"/>
    </location>
</feature>
<evidence type="ECO:0000259" key="2">
    <source>
        <dbReference type="Pfam" id="PF13193"/>
    </source>
</evidence>
<evidence type="ECO:0000313" key="3">
    <source>
        <dbReference type="EMBL" id="TPX35822.1"/>
    </source>
</evidence>
<dbReference type="GO" id="GO:0006631">
    <property type="term" value="P:fatty acid metabolic process"/>
    <property type="evidence" value="ECO:0007669"/>
    <property type="project" value="TreeGrafter"/>
</dbReference>
<dbReference type="InterPro" id="IPR045851">
    <property type="entry name" value="AMP-bd_C_sf"/>
</dbReference>
<comment type="caution">
    <text evidence="3">The sequence shown here is derived from an EMBL/GenBank/DDBJ whole genome shotgun (WGS) entry which is preliminary data.</text>
</comment>
<dbReference type="EMBL" id="QEAN01000464">
    <property type="protein sequence ID" value="TPX35822.1"/>
    <property type="molecule type" value="Genomic_DNA"/>
</dbReference>
<dbReference type="AlphaFoldDB" id="A0A507C877"/>
<dbReference type="PANTHER" id="PTHR43201">
    <property type="entry name" value="ACYL-COA SYNTHETASE"/>
    <property type="match status" value="1"/>
</dbReference>
<organism evidence="3 4">
    <name type="scientific">Synchytrium endobioticum</name>
    <dbReference type="NCBI Taxonomy" id="286115"/>
    <lineage>
        <taxon>Eukaryota</taxon>
        <taxon>Fungi</taxon>
        <taxon>Fungi incertae sedis</taxon>
        <taxon>Chytridiomycota</taxon>
        <taxon>Chytridiomycota incertae sedis</taxon>
        <taxon>Chytridiomycetes</taxon>
        <taxon>Synchytriales</taxon>
        <taxon>Synchytriaceae</taxon>
        <taxon>Synchytrium</taxon>
    </lineage>
</organism>
<evidence type="ECO:0000256" key="1">
    <source>
        <dbReference type="ARBA" id="ARBA00006432"/>
    </source>
</evidence>
<dbReference type="GO" id="GO:0031956">
    <property type="term" value="F:medium-chain fatty acid-CoA ligase activity"/>
    <property type="evidence" value="ECO:0007669"/>
    <property type="project" value="TreeGrafter"/>
</dbReference>
<dbReference type="VEuPathDB" id="FungiDB:SeMB42_g07135"/>
<sequence>TGGYKVSAVEVENEVLIYPAVQECAVIGIPHAEWGEQVCAVCVLKPERKQFELADLRAFLKPNLATYKIPAQLPRNDLMKINKKDLPRDPYESMRNV</sequence>
<dbReference type="Pfam" id="PF13193">
    <property type="entry name" value="AMP-binding_C"/>
    <property type="match status" value="1"/>
</dbReference>
<reference evidence="3 4" key="1">
    <citation type="journal article" date="2019" name="Sci. Rep.">
        <title>Comparative genomics of chytrid fungi reveal insights into the obligate biotrophic and pathogenic lifestyle of Synchytrium endobioticum.</title>
        <authorList>
            <person name="van de Vossenberg B.T.L.H."/>
            <person name="Warris S."/>
            <person name="Nguyen H.D.T."/>
            <person name="van Gent-Pelzer M.P.E."/>
            <person name="Joly D.L."/>
            <person name="van de Geest H.C."/>
            <person name="Bonants P.J.M."/>
            <person name="Smith D.S."/>
            <person name="Levesque C.A."/>
            <person name="van der Lee T.A.J."/>
        </authorList>
    </citation>
    <scope>NUCLEOTIDE SEQUENCE [LARGE SCALE GENOMIC DNA]</scope>
    <source>
        <strain evidence="3 4">MB42</strain>
    </source>
</reference>